<name>A0ABP9E0W9_9ACTN</name>
<evidence type="ECO:0000313" key="2">
    <source>
        <dbReference type="EMBL" id="GAA4862448.1"/>
    </source>
</evidence>
<evidence type="ECO:0000256" key="1">
    <source>
        <dbReference type="SAM" id="MobiDB-lite"/>
    </source>
</evidence>
<sequence length="116" mass="12123">MVDGENAEQDDSEDRERLPGTAAVPDTSVGPDPAHRVRPRGLPSSRPCPALPAAGCGGSRGNRRAVRRGSVPAPGWGCRCGAAGPVPVSGTGPRRIPAPTFPDTCPNPYARWHDQH</sequence>
<accession>A0ABP9E0W9</accession>
<protein>
    <submittedName>
        <fullName evidence="2">Uncharacterized protein</fullName>
    </submittedName>
</protein>
<feature type="region of interest" description="Disordered" evidence="1">
    <location>
        <begin position="1"/>
        <end position="77"/>
    </location>
</feature>
<dbReference type="Proteomes" id="UP001501752">
    <property type="component" value="Unassembled WGS sequence"/>
</dbReference>
<proteinExistence type="predicted"/>
<evidence type="ECO:0000313" key="3">
    <source>
        <dbReference type="Proteomes" id="UP001501752"/>
    </source>
</evidence>
<comment type="caution">
    <text evidence="2">The sequence shown here is derived from an EMBL/GenBank/DDBJ whole genome shotgun (WGS) entry which is preliminary data.</text>
</comment>
<keyword evidence="3" id="KW-1185">Reference proteome</keyword>
<feature type="compositionally biased region" description="Acidic residues" evidence="1">
    <location>
        <begin position="1"/>
        <end position="13"/>
    </location>
</feature>
<reference evidence="3" key="1">
    <citation type="journal article" date="2019" name="Int. J. Syst. Evol. Microbiol.">
        <title>The Global Catalogue of Microorganisms (GCM) 10K type strain sequencing project: providing services to taxonomists for standard genome sequencing and annotation.</title>
        <authorList>
            <consortium name="The Broad Institute Genomics Platform"/>
            <consortium name="The Broad Institute Genome Sequencing Center for Infectious Disease"/>
            <person name="Wu L."/>
            <person name="Ma J."/>
        </authorList>
    </citation>
    <scope>NUCLEOTIDE SEQUENCE [LARGE SCALE GENOMIC DNA]</scope>
    <source>
        <strain evidence="3">JCM 13006</strain>
    </source>
</reference>
<feature type="region of interest" description="Disordered" evidence="1">
    <location>
        <begin position="90"/>
        <end position="116"/>
    </location>
</feature>
<organism evidence="2 3">
    <name type="scientific">Kitasatospora terrestris</name>
    <dbReference type="NCBI Taxonomy" id="258051"/>
    <lineage>
        <taxon>Bacteria</taxon>
        <taxon>Bacillati</taxon>
        <taxon>Actinomycetota</taxon>
        <taxon>Actinomycetes</taxon>
        <taxon>Kitasatosporales</taxon>
        <taxon>Streptomycetaceae</taxon>
        <taxon>Kitasatospora</taxon>
    </lineage>
</organism>
<gene>
    <name evidence="2" type="ORF">GCM10023235_45760</name>
</gene>
<dbReference type="EMBL" id="BAABIS010000001">
    <property type="protein sequence ID" value="GAA4862448.1"/>
    <property type="molecule type" value="Genomic_DNA"/>
</dbReference>